<dbReference type="SMART" id="SM00827">
    <property type="entry name" value="PKS_AT"/>
    <property type="match status" value="1"/>
</dbReference>
<evidence type="ECO:0000313" key="12">
    <source>
        <dbReference type="Proteomes" id="UP001144673"/>
    </source>
</evidence>
<organism evidence="11 12">
    <name type="scientific">Akanthomyces muscarius</name>
    <name type="common">Entomopathogenic fungus</name>
    <name type="synonym">Lecanicillium muscarium</name>
    <dbReference type="NCBI Taxonomy" id="2231603"/>
    <lineage>
        <taxon>Eukaryota</taxon>
        <taxon>Fungi</taxon>
        <taxon>Dikarya</taxon>
        <taxon>Ascomycota</taxon>
        <taxon>Pezizomycotina</taxon>
        <taxon>Sordariomycetes</taxon>
        <taxon>Hypocreomycetidae</taxon>
        <taxon>Hypocreales</taxon>
        <taxon>Cordycipitaceae</taxon>
        <taxon>Akanthomyces</taxon>
    </lineage>
</organism>
<dbReference type="SMART" id="SM00822">
    <property type="entry name" value="PKS_KR"/>
    <property type="match status" value="1"/>
</dbReference>
<name>A0A9W8Q5Y4_AKAMU</name>
<dbReference type="RefSeq" id="XP_056050706.1">
    <property type="nucleotide sequence ID" value="XM_056193696.1"/>
</dbReference>
<keyword evidence="12" id="KW-1185">Reference proteome</keyword>
<reference evidence="11" key="1">
    <citation type="journal article" date="2023" name="Access Microbiol">
        <title>De-novo genome assembly for Akanthomyces muscarius, a biocontrol agent of insect agricultural pests.</title>
        <authorList>
            <person name="Erdos Z."/>
            <person name="Studholme D.J."/>
            <person name="Raymond B."/>
            <person name="Sharma M."/>
        </authorList>
    </citation>
    <scope>NUCLEOTIDE SEQUENCE</scope>
    <source>
        <strain evidence="11">Ve6</strain>
    </source>
</reference>
<keyword evidence="3" id="KW-0489">Methyltransferase</keyword>
<keyword evidence="6" id="KW-0511">Multifunctional enzyme</keyword>
<dbReference type="InterPro" id="IPR036736">
    <property type="entry name" value="ACP-like_sf"/>
</dbReference>
<feature type="region of interest" description="C-terminal hotdog fold" evidence="7">
    <location>
        <begin position="1092"/>
        <end position="1239"/>
    </location>
</feature>
<dbReference type="InterPro" id="IPR014031">
    <property type="entry name" value="Ketoacyl_synth_C"/>
</dbReference>
<protein>
    <recommendedName>
        <fullName evidence="13">Polyketide synthase</fullName>
    </recommendedName>
</protein>
<dbReference type="FunFam" id="3.40.47.10:FF:000019">
    <property type="entry name" value="Polyketide synthase type I"/>
    <property type="match status" value="1"/>
</dbReference>
<comment type="caution">
    <text evidence="11">The sequence shown here is derived from an EMBL/GenBank/DDBJ whole genome shotgun (WGS) entry which is preliminary data.</text>
</comment>
<feature type="region of interest" description="Disordered" evidence="8">
    <location>
        <begin position="1417"/>
        <end position="1437"/>
    </location>
</feature>
<dbReference type="SMART" id="SM00825">
    <property type="entry name" value="PKS_KS"/>
    <property type="match status" value="1"/>
</dbReference>
<evidence type="ECO:0000256" key="7">
    <source>
        <dbReference type="PROSITE-ProRule" id="PRU01363"/>
    </source>
</evidence>
<dbReference type="Pfam" id="PF08659">
    <property type="entry name" value="KR"/>
    <property type="match status" value="1"/>
</dbReference>
<sequence>MDDIAVIGLGVRFPGDATSPEALWEILEHGESQWSEIPKDRLNINGYYHPGGERQGSISFKGGHFLKGNVAEFDAPFFSIAAADAKAIDPQQRMLLEVCYEALENAGCTKEDIDGTDTSVYVGSFVKDYEQICLRDPDWQPQYAATGNGIAIMANRISYYFNLHGPSMTLDTGCSGSLVSIHLAAQSLRSGESSLAIAAGAGLILTPNTIMPMTALNFLSPDGKCFTFDARANGYGRGEGIGVVILKRLSDAIRDNDTIRAVIRGTQVNQDGRTTGITLPSKEAQVANITAVYKAAGLSFSDTAYVECHGTGTQAGDWRELKAISETLGESRAPDSPIFVGSVKPNIGHLEGAAGVAGLIKAVLMLERERIPPHINFETPNPAIDFKEWNVQVSRIAQPWPTNAKKRVSVNCFGFGGTNAHVILDGAAEYLSTQQLVAHHSTTYKVNGLPLQNGYPHSKHEELVPDNWQVFCFSSNERSGIQRLVSQHASMLNDTEELASDFLSNYAYTMGCRRSRLEWKTFYVSNSISDLVEQMSQSEHPATRSAKQSSPRLCFLFCGQGSQWARMGLDLRSFPVFWNSLNSASWYLRTVLGSSFDLIEEISREAPDSVLSSAHISQPATTAIQIAIVDLLQSLGIRPSSVVGHSSGEIAAAFACGSISREEAWEVAYYRGLAASASRSKLPGFRGGMVAVSMSLDEATSYISMLPDPLEIACINSPSSVTLSGKREVIEHASRDLKAKSIRHRILPVDMAYHSSYMKNFEGDYVYNISSISPAAGRRVVRMFSSVSGREVQCSRLDASYWGENMVSPVRFSSAIESLMAVPEDQCPSVFVEMGPSTVLRTMVLETLASRVKPEQFLCALDKRRPGPASVLNIVGELWSSGQNVNLKGAISRRFPQPRLKCLSNLTSYPWNHTKSYWHESHLSLANRFRDYGRLDLIGAPTADSVSYEPRWRGFLRISENPWIQDHQVQRTVIYPAAGMITMVLEGARQLKARFPEVFGYEIRNMRFEKAVVVPNTTHGVEVALNMRAEADAGNQRLPRGHFTFSIYSKALEKEWEKHSTGDLYFCSQSQNMEALFEAFKNQHDELGVVCTTTVNPRQLYEHLDTVGISYGPMFRNILEISKGADRCISKIRVPETRSKMPANFEYPHLLHPGTLDSMFQTLFALEPVPKVPYLIESIFVSDNLDLSTSREFVGHAIAKQRPFNEAEAQISMCCTDRPLDQIIIKGLRFSEDLFTSSTEASFLPSYRNLATELVWREYSETAQFESFRHAISLLCHRNPRLSILQIGGELSLAKYALLTALEHAGQPLRLGKYSFIDQKESDLHIDDIKMAPFRSYVDQIPDFASVKSGYDLILVHGDTEDELMLARRFLKPSGMVFQVLAAESDPKSPRSNVLCSDFDLGWDLDGMQVEWCRRTGTPSTEETGEGRQPTMRKVPAQSTERYMSSSVVLVLPSEISEEVSLFEVQFREHLAAKYPATGVCALRLQDAAREGAIQKEALYISLLDISREACTEGFVFSWSEADFTAFHSLQKVAKTIVWITRGAGMTATTPRCAPITGLARTLMSEDLQKVFATFDLSQTSLLSDTRILEMLVTVCRSVTDPALTGEAREVDFAENDGALFIPRLKTLDDLNYIIEKGGSSDHIVEKCFQTDENEAGRQIMLESSLHSNVLSSKSVPPSHFKEVNLDELRPGHIALSFESAILAVSNEGVAGQDIRKWHSHDVTGRVSAIGAGVTRYHIGDRVVSLIPKGNGLRTTAQVDAALVMSHRPGFVPSQFLSAYYALFNAGKVRQIKNVLIHAGASGFGLAAVELALLSGATVFATVTGPNMDIQRDLLRERGIKPGHIFDGNNDSYPSLVKRLTRDRGVDLVYNPTHKDVELSVACVRQCGTIVYFANTSKDFSSISTPAIPVTMVGFDLATLLIEDLDHAIDMAHLANNLTAHVCLEWMSNSTVEHRFDISQLLDAMKAINEPTHVGSVCITAGSAQENASLVQVLQHSLPTPLRDYISVDATYVLAGGLGGLGRSIAELLVANGAKNIAFLSRSGASSSAAAQFLEKLFEQGVAAKAFSVDICDQVALQDLLSTTVSATMPPIAGVFHCAAVIKDAVFDNMTYESWNTGFKPKAMGSCNLVDAVEALGHDPFYVFLASSAGVIGTRGQANYAAGNAFLDALAKNLRIRGKRATSLDLGPILGAGMLAEDEVILDILRASGFYGIRHDDFLTIVKHSITGETSRGIPLPSQVVLGVGTGGLMLQNQPADPYWSRTAMYSYLNIVDMPEPDLSAPTRSVGLGIKAELMSCTDAESAIGIVCSGLSSMLAKSMNMTAEEIDPCRPPSAYGVDSLVAVGVRNWVSRNCGVDVSVFEIMSELTVFELSMLVVRNGGFGLNADNKSWAFSYE</sequence>
<evidence type="ECO:0000259" key="9">
    <source>
        <dbReference type="PROSITE" id="PS52004"/>
    </source>
</evidence>
<dbReference type="InterPro" id="IPR056501">
    <property type="entry name" value="NAD-bd_HRPKS_sdrA"/>
</dbReference>
<dbReference type="InterPro" id="IPR036291">
    <property type="entry name" value="NAD(P)-bd_dom_sf"/>
</dbReference>
<dbReference type="InterPro" id="IPR006162">
    <property type="entry name" value="Ppantetheine_attach_site"/>
</dbReference>
<dbReference type="GO" id="GO:0032259">
    <property type="term" value="P:methylation"/>
    <property type="evidence" value="ECO:0007669"/>
    <property type="project" value="UniProtKB-KW"/>
</dbReference>
<dbReference type="Gene3D" id="3.40.366.10">
    <property type="entry name" value="Malonyl-Coenzyme A Acyl Carrier Protein, domain 2"/>
    <property type="match status" value="1"/>
</dbReference>
<dbReference type="PANTHER" id="PTHR43775:SF29">
    <property type="entry name" value="ASPERFURANONE POLYKETIDE SYNTHASE AFOG-RELATED"/>
    <property type="match status" value="1"/>
</dbReference>
<dbReference type="GO" id="GO:0031177">
    <property type="term" value="F:phosphopantetheine binding"/>
    <property type="evidence" value="ECO:0007669"/>
    <property type="project" value="InterPro"/>
</dbReference>
<dbReference type="InterPro" id="IPR049552">
    <property type="entry name" value="PKS_DH_N"/>
</dbReference>
<dbReference type="Pfam" id="PF16197">
    <property type="entry name" value="KAsynt_C_assoc"/>
    <property type="match status" value="1"/>
</dbReference>
<dbReference type="InterPro" id="IPR057326">
    <property type="entry name" value="KR_dom"/>
</dbReference>
<dbReference type="Proteomes" id="UP001144673">
    <property type="component" value="Chromosome 3"/>
</dbReference>
<dbReference type="InterPro" id="IPR016035">
    <property type="entry name" value="Acyl_Trfase/lysoPLipase"/>
</dbReference>
<dbReference type="SMART" id="SM00826">
    <property type="entry name" value="PKS_DH"/>
    <property type="match status" value="1"/>
</dbReference>
<keyword evidence="2" id="KW-0597">Phosphoprotein</keyword>
<dbReference type="InterPro" id="IPR049900">
    <property type="entry name" value="PKS_mFAS_DH"/>
</dbReference>
<dbReference type="Pfam" id="PF00698">
    <property type="entry name" value="Acyl_transf_1"/>
    <property type="match status" value="1"/>
</dbReference>
<proteinExistence type="predicted"/>
<dbReference type="Pfam" id="PF23114">
    <property type="entry name" value="NAD-bd_HRPKS_sdrA"/>
    <property type="match status" value="1"/>
</dbReference>
<dbReference type="Gene3D" id="3.40.50.720">
    <property type="entry name" value="NAD(P)-binding Rossmann-like Domain"/>
    <property type="match status" value="2"/>
</dbReference>
<feature type="domain" description="PKS/mFAS DH" evidence="10">
    <location>
        <begin position="935"/>
        <end position="1239"/>
    </location>
</feature>
<dbReference type="InterPro" id="IPR049551">
    <property type="entry name" value="PKS_DH_C"/>
</dbReference>
<gene>
    <name evidence="11" type="ORF">LMH87_002271</name>
</gene>
<dbReference type="SUPFAM" id="SSF50129">
    <property type="entry name" value="GroES-like"/>
    <property type="match status" value="1"/>
</dbReference>
<dbReference type="InterPro" id="IPR020807">
    <property type="entry name" value="PKS_DH"/>
</dbReference>
<dbReference type="SUPFAM" id="SSF47336">
    <property type="entry name" value="ACP-like"/>
    <property type="match status" value="1"/>
</dbReference>
<dbReference type="SUPFAM" id="SSF53901">
    <property type="entry name" value="Thiolase-like"/>
    <property type="match status" value="1"/>
</dbReference>
<evidence type="ECO:0008006" key="13">
    <source>
        <dbReference type="Google" id="ProtNLM"/>
    </source>
</evidence>
<dbReference type="PANTHER" id="PTHR43775">
    <property type="entry name" value="FATTY ACID SYNTHASE"/>
    <property type="match status" value="1"/>
</dbReference>
<dbReference type="GO" id="GO:0006633">
    <property type="term" value="P:fatty acid biosynthetic process"/>
    <property type="evidence" value="ECO:0007669"/>
    <property type="project" value="TreeGrafter"/>
</dbReference>
<dbReference type="CDD" id="cd05195">
    <property type="entry name" value="enoyl_red"/>
    <property type="match status" value="1"/>
</dbReference>
<evidence type="ECO:0000313" key="11">
    <source>
        <dbReference type="EMBL" id="KAJ4147765.1"/>
    </source>
</evidence>
<keyword evidence="4" id="KW-0808">Transferase</keyword>
<dbReference type="Gene3D" id="3.10.129.110">
    <property type="entry name" value="Polyketide synthase dehydratase"/>
    <property type="match status" value="1"/>
</dbReference>
<dbReference type="InterPro" id="IPR020843">
    <property type="entry name" value="ER"/>
</dbReference>
<dbReference type="InterPro" id="IPR032821">
    <property type="entry name" value="PKS_assoc"/>
</dbReference>
<dbReference type="EMBL" id="JAJHUN010000010">
    <property type="protein sequence ID" value="KAJ4147765.1"/>
    <property type="molecule type" value="Genomic_DNA"/>
</dbReference>
<dbReference type="SMART" id="SM00829">
    <property type="entry name" value="PKS_ER"/>
    <property type="match status" value="1"/>
</dbReference>
<dbReference type="InterPro" id="IPR016036">
    <property type="entry name" value="Malonyl_transacylase_ACP-bd"/>
</dbReference>
<dbReference type="SUPFAM" id="SSF52151">
    <property type="entry name" value="FabD/lysophospholipase-like"/>
    <property type="match status" value="1"/>
</dbReference>
<dbReference type="PROSITE" id="PS00012">
    <property type="entry name" value="PHOSPHOPANTETHEINE"/>
    <property type="match status" value="1"/>
</dbReference>
<dbReference type="SUPFAM" id="SSF51735">
    <property type="entry name" value="NAD(P)-binding Rossmann-fold domains"/>
    <property type="match status" value="2"/>
</dbReference>
<dbReference type="GeneID" id="80889430"/>
<dbReference type="PROSITE" id="PS52019">
    <property type="entry name" value="PKS_MFAS_DH"/>
    <property type="match status" value="1"/>
</dbReference>
<dbReference type="PROSITE" id="PS52004">
    <property type="entry name" value="KS3_2"/>
    <property type="match status" value="1"/>
</dbReference>
<dbReference type="Gene3D" id="3.40.47.10">
    <property type="match status" value="1"/>
</dbReference>
<evidence type="ECO:0000256" key="2">
    <source>
        <dbReference type="ARBA" id="ARBA00022553"/>
    </source>
</evidence>
<dbReference type="CDD" id="cd00833">
    <property type="entry name" value="PKS"/>
    <property type="match status" value="1"/>
</dbReference>
<feature type="active site" description="Proton donor; for dehydratase activity" evidence="7">
    <location>
        <position position="1157"/>
    </location>
</feature>
<dbReference type="InterPro" id="IPR042104">
    <property type="entry name" value="PKS_dehydratase_sf"/>
</dbReference>
<evidence type="ECO:0000256" key="1">
    <source>
        <dbReference type="ARBA" id="ARBA00022450"/>
    </source>
</evidence>
<feature type="active site" description="Proton acceptor; for dehydratase activity" evidence="7">
    <location>
        <position position="967"/>
    </location>
</feature>
<dbReference type="Gene3D" id="3.90.180.10">
    <property type="entry name" value="Medium-chain alcohol dehydrogenases, catalytic domain"/>
    <property type="match status" value="1"/>
</dbReference>
<dbReference type="InterPro" id="IPR001227">
    <property type="entry name" value="Ac_transferase_dom_sf"/>
</dbReference>
<dbReference type="GO" id="GO:0008168">
    <property type="term" value="F:methyltransferase activity"/>
    <property type="evidence" value="ECO:0007669"/>
    <property type="project" value="UniProtKB-KW"/>
</dbReference>
<dbReference type="InterPro" id="IPR014030">
    <property type="entry name" value="Ketoacyl_synth_N"/>
</dbReference>
<dbReference type="InterPro" id="IPR016039">
    <property type="entry name" value="Thiolase-like"/>
</dbReference>
<dbReference type="GO" id="GO:0004312">
    <property type="term" value="F:fatty acid synthase activity"/>
    <property type="evidence" value="ECO:0007669"/>
    <property type="project" value="TreeGrafter"/>
</dbReference>
<accession>A0A9W8Q5Y4</accession>
<feature type="region of interest" description="N-terminal hotdog fold" evidence="7">
    <location>
        <begin position="935"/>
        <end position="1071"/>
    </location>
</feature>
<dbReference type="InterPro" id="IPR014043">
    <property type="entry name" value="Acyl_transferase_dom"/>
</dbReference>
<dbReference type="Gene3D" id="3.30.70.3290">
    <property type="match status" value="1"/>
</dbReference>
<keyword evidence="5" id="KW-0560">Oxidoreductase</keyword>
<evidence type="ECO:0000259" key="10">
    <source>
        <dbReference type="PROSITE" id="PS52019"/>
    </source>
</evidence>
<dbReference type="GO" id="GO:0016491">
    <property type="term" value="F:oxidoreductase activity"/>
    <property type="evidence" value="ECO:0007669"/>
    <property type="project" value="UniProtKB-KW"/>
</dbReference>
<dbReference type="Pfam" id="PF02801">
    <property type="entry name" value="Ketoacyl-synt_C"/>
    <property type="match status" value="1"/>
</dbReference>
<dbReference type="Pfam" id="PF21089">
    <property type="entry name" value="PKS_DH_N"/>
    <property type="match status" value="1"/>
</dbReference>
<dbReference type="KEGG" id="amus:LMH87_002271"/>
<feature type="domain" description="Ketosynthase family 3 (KS3)" evidence="9">
    <location>
        <begin position="1"/>
        <end position="426"/>
    </location>
</feature>
<dbReference type="Gene3D" id="1.10.1200.10">
    <property type="entry name" value="ACP-like"/>
    <property type="match status" value="1"/>
</dbReference>
<evidence type="ECO:0000256" key="6">
    <source>
        <dbReference type="ARBA" id="ARBA00023268"/>
    </source>
</evidence>
<dbReference type="GO" id="GO:0044550">
    <property type="term" value="P:secondary metabolite biosynthetic process"/>
    <property type="evidence" value="ECO:0007669"/>
    <property type="project" value="TreeGrafter"/>
</dbReference>
<evidence type="ECO:0000256" key="8">
    <source>
        <dbReference type="SAM" id="MobiDB-lite"/>
    </source>
</evidence>
<evidence type="ECO:0000256" key="5">
    <source>
        <dbReference type="ARBA" id="ARBA00023002"/>
    </source>
</evidence>
<keyword evidence="1" id="KW-0596">Phosphopantetheine</keyword>
<dbReference type="InterPro" id="IPR050091">
    <property type="entry name" value="PKS_NRPS_Biosynth_Enz"/>
</dbReference>
<dbReference type="Pfam" id="PF00109">
    <property type="entry name" value="ketoacyl-synt"/>
    <property type="match status" value="1"/>
</dbReference>
<dbReference type="SMART" id="SM00823">
    <property type="entry name" value="PKS_PP"/>
    <property type="match status" value="1"/>
</dbReference>
<dbReference type="InterPro" id="IPR020806">
    <property type="entry name" value="PKS_PP-bd"/>
</dbReference>
<dbReference type="SUPFAM" id="SSF55048">
    <property type="entry name" value="Probable ACP-binding domain of malonyl-CoA ACP transacylase"/>
    <property type="match status" value="1"/>
</dbReference>
<evidence type="ECO:0000256" key="3">
    <source>
        <dbReference type="ARBA" id="ARBA00022603"/>
    </source>
</evidence>
<dbReference type="InterPro" id="IPR013968">
    <property type="entry name" value="PKS_KR"/>
</dbReference>
<dbReference type="Pfam" id="PF14765">
    <property type="entry name" value="PS-DH"/>
    <property type="match status" value="1"/>
</dbReference>
<evidence type="ECO:0000256" key="4">
    <source>
        <dbReference type="ARBA" id="ARBA00022679"/>
    </source>
</evidence>
<dbReference type="InterPro" id="IPR020841">
    <property type="entry name" value="PKS_Beta-ketoAc_synthase_dom"/>
</dbReference>
<dbReference type="InterPro" id="IPR011032">
    <property type="entry name" value="GroES-like_sf"/>
</dbReference>